<evidence type="ECO:0000259" key="1">
    <source>
        <dbReference type="Pfam" id="PF00733"/>
    </source>
</evidence>
<reference evidence="2 3" key="1">
    <citation type="submission" date="2024-11" db="EMBL/GenBank/DDBJ databases">
        <title>The Natural Products Discovery Center: Release of the First 8490 Sequenced Strains for Exploring Actinobacteria Biosynthetic Diversity.</title>
        <authorList>
            <person name="Kalkreuter E."/>
            <person name="Kautsar S.A."/>
            <person name="Yang D."/>
            <person name="Bader C.D."/>
            <person name="Teijaro C.N."/>
            <person name="Fluegel L."/>
            <person name="Davis C.M."/>
            <person name="Simpson J.R."/>
            <person name="Lauterbach L."/>
            <person name="Steele A.D."/>
            <person name="Gui C."/>
            <person name="Meng S."/>
            <person name="Li G."/>
            <person name="Viehrig K."/>
            <person name="Ye F."/>
            <person name="Su P."/>
            <person name="Kiefer A.F."/>
            <person name="Nichols A."/>
            <person name="Cepeda A.J."/>
            <person name="Yan W."/>
            <person name="Fan B."/>
            <person name="Jiang Y."/>
            <person name="Adhikari A."/>
            <person name="Zheng C.-J."/>
            <person name="Schuster L."/>
            <person name="Cowan T.M."/>
            <person name="Smanski M.J."/>
            <person name="Chevrette M.G."/>
            <person name="De Carvalho L.P.S."/>
            <person name="Shen B."/>
        </authorList>
    </citation>
    <scope>NUCLEOTIDE SEQUENCE [LARGE SCALE GENOMIC DNA]</scope>
    <source>
        <strain evidence="2 3">NPDC020863</strain>
    </source>
</reference>
<proteinExistence type="predicted"/>
<organism evidence="2 3">
    <name type="scientific">Streptomyces milbemycinicus</name>
    <dbReference type="NCBI Taxonomy" id="476552"/>
    <lineage>
        <taxon>Bacteria</taxon>
        <taxon>Bacillati</taxon>
        <taxon>Actinomycetota</taxon>
        <taxon>Actinomycetes</taxon>
        <taxon>Kitasatosporales</taxon>
        <taxon>Streptomycetaceae</taxon>
        <taxon>Streptomyces</taxon>
    </lineage>
</organism>
<accession>A0ABW8LNN6</accession>
<keyword evidence="3" id="KW-1185">Reference proteome</keyword>
<dbReference type="RefSeq" id="WP_404746880.1">
    <property type="nucleotide sequence ID" value="NZ_JBJDQH010000007.1"/>
</dbReference>
<dbReference type="SUPFAM" id="SSF52402">
    <property type="entry name" value="Adenine nucleotide alpha hydrolases-like"/>
    <property type="match status" value="1"/>
</dbReference>
<dbReference type="Pfam" id="PF00733">
    <property type="entry name" value="Asn_synthase"/>
    <property type="match status" value="1"/>
</dbReference>
<protein>
    <submittedName>
        <fullName evidence="2">Asparagine synthase-related protein</fullName>
    </submittedName>
</protein>
<name>A0ABW8LNN6_9ACTN</name>
<evidence type="ECO:0000313" key="2">
    <source>
        <dbReference type="EMBL" id="MFK4267511.1"/>
    </source>
</evidence>
<gene>
    <name evidence="2" type="ORF">ACI2L5_21610</name>
</gene>
<sequence length="569" mass="63151">MLVGGFLGFSGRVDFDIAEGDVAYARLPFGSRFGSRGTPPTPHHAVQRLTTDVVRRPVETGPGEYLLLSGPVTRPVADGWQRRIAGLVREGRHAELARLPGELCGALVTARKVWLFRNLTSTEGLLYRRDGSVVRWSTDPADLLDREREEFSRQAIWRCCRGDEVFIYDALTPVRPGELVIADRNALSTVRFDALAPLALPRRTPLARYAELAYEMLLREARAYVGAGRVGVMVSGGLDSAAVLCALVEAGADVVAYHHVVDDPLADESEYARTICDHLSVPLDMVKAGYDGGFPPRERAFSHPFLNVGFPWLEQLAERVHGDGITFLVWGRDGDLRFGPLRYGLYDALTGDIPFRERAALCAGLIGSRWELPRIARTASRSHSLFDEVHSGGGVARATDFLEPVPGVPDDPFADVPAEDDYSVKDACANLTSWRPRGIMMCNPLGSRDLRGLAARMPDAYRMIPYQGQVITKPVLRLLLSTRLPASVWRRYGRLWMSSAHKNRALDGTEAFHDLMGDQRSRLVRMGVVNPGRLAEVLADPHRRRRNAETLVHAAMTEIFLRHYEGRTP</sequence>
<dbReference type="Proteomes" id="UP001620295">
    <property type="component" value="Unassembled WGS sequence"/>
</dbReference>
<dbReference type="InterPro" id="IPR001962">
    <property type="entry name" value="Asn_synthase"/>
</dbReference>
<comment type="caution">
    <text evidence="2">The sequence shown here is derived from an EMBL/GenBank/DDBJ whole genome shotgun (WGS) entry which is preliminary data.</text>
</comment>
<dbReference type="Gene3D" id="3.40.50.620">
    <property type="entry name" value="HUPs"/>
    <property type="match status" value="1"/>
</dbReference>
<feature type="domain" description="Asparagine synthetase" evidence="1">
    <location>
        <begin position="224"/>
        <end position="558"/>
    </location>
</feature>
<evidence type="ECO:0000313" key="3">
    <source>
        <dbReference type="Proteomes" id="UP001620295"/>
    </source>
</evidence>
<dbReference type="EMBL" id="JBJDQH010000007">
    <property type="protein sequence ID" value="MFK4267511.1"/>
    <property type="molecule type" value="Genomic_DNA"/>
</dbReference>
<dbReference type="InterPro" id="IPR014729">
    <property type="entry name" value="Rossmann-like_a/b/a_fold"/>
</dbReference>